<comment type="caution">
    <text evidence="1">The sequence shown here is derived from an EMBL/GenBank/DDBJ whole genome shotgun (WGS) entry which is preliminary data.</text>
</comment>
<organism evidence="1 2">
    <name type="scientific">Adineta steineri</name>
    <dbReference type="NCBI Taxonomy" id="433720"/>
    <lineage>
        <taxon>Eukaryota</taxon>
        <taxon>Metazoa</taxon>
        <taxon>Spiralia</taxon>
        <taxon>Gnathifera</taxon>
        <taxon>Rotifera</taxon>
        <taxon>Eurotatoria</taxon>
        <taxon>Bdelloidea</taxon>
        <taxon>Adinetida</taxon>
        <taxon>Adinetidae</taxon>
        <taxon>Adineta</taxon>
    </lineage>
</organism>
<dbReference type="Proteomes" id="UP000663845">
    <property type="component" value="Unassembled WGS sequence"/>
</dbReference>
<sequence>MLAKGNQAHSNEHRSGFIRRLLYFTLDPIQSIFQTVLRLESSNQTPFIYLRGDESSHFHERGNKHDRWHIYPAYGMDIIDGCMPNKFSHILFGKLKSLSKDSNHPYRGDRIYIKPEKSGLQQFRHYIAHSSHYIRAVSSSFMCRFIDRLAPKFCKPEGTFHEWTDHRLIKKWTKILNAINDLTQDERRKMQNDVFSRGILEIYRQTLLFPSISHVNDFRIELEQQYGSDVCARKGNEVIFTSEQLLDGSPAWMHSFFSQKSIVQ</sequence>
<reference evidence="1" key="1">
    <citation type="submission" date="2021-02" db="EMBL/GenBank/DDBJ databases">
        <authorList>
            <person name="Nowell W R."/>
        </authorList>
    </citation>
    <scope>NUCLEOTIDE SEQUENCE</scope>
</reference>
<name>A0A814SBE0_9BILA</name>
<evidence type="ECO:0000313" key="1">
    <source>
        <dbReference type="EMBL" id="CAF1143836.1"/>
    </source>
</evidence>
<dbReference type="EMBL" id="CAJNOG010000282">
    <property type="protein sequence ID" value="CAF1143836.1"/>
    <property type="molecule type" value="Genomic_DNA"/>
</dbReference>
<dbReference type="AlphaFoldDB" id="A0A814SBE0"/>
<accession>A0A814SBE0</accession>
<evidence type="ECO:0000313" key="2">
    <source>
        <dbReference type="Proteomes" id="UP000663845"/>
    </source>
</evidence>
<gene>
    <name evidence="1" type="ORF">JYZ213_LOCUS23711</name>
</gene>
<proteinExistence type="predicted"/>
<protein>
    <submittedName>
        <fullName evidence="1">Uncharacterized protein</fullName>
    </submittedName>
</protein>